<proteinExistence type="inferred from homology"/>
<protein>
    <submittedName>
        <fullName evidence="7">F420-non-reducing hydrogenase subunit A</fullName>
    </submittedName>
</protein>
<evidence type="ECO:0000256" key="2">
    <source>
        <dbReference type="ARBA" id="ARBA00009292"/>
    </source>
</evidence>
<evidence type="ECO:0000256" key="4">
    <source>
        <dbReference type="ARBA" id="ARBA00022723"/>
    </source>
</evidence>
<keyword evidence="5" id="KW-0560">Oxidoreductase</keyword>
<keyword evidence="6" id="KW-0460">Magnesium</keyword>
<dbReference type="EMBL" id="VNHM01000008">
    <property type="protein sequence ID" value="TYO95400.1"/>
    <property type="molecule type" value="Genomic_DNA"/>
</dbReference>
<dbReference type="SUPFAM" id="SSF56762">
    <property type="entry name" value="HydB/Nqo4-like"/>
    <property type="match status" value="1"/>
</dbReference>
<comment type="similarity">
    <text evidence="2">Belongs to the [NiFe]/[NiFeSe] hydrogenase large subunit family.</text>
</comment>
<feature type="binding site" evidence="6">
    <location>
        <position position="389"/>
    </location>
    <ligand>
        <name>Fe cation</name>
        <dbReference type="ChEBI" id="CHEBI:24875"/>
    </ligand>
</feature>
<comment type="caution">
    <text evidence="7">The sequence shown here is derived from an EMBL/GenBank/DDBJ whole genome shotgun (WGS) entry which is preliminary data.</text>
</comment>
<dbReference type="InterPro" id="IPR029014">
    <property type="entry name" value="NiFe-Hase_large"/>
</dbReference>
<feature type="binding site" evidence="6">
    <location>
        <position position="386"/>
    </location>
    <ligand>
        <name>Ni(2+)</name>
        <dbReference type="ChEBI" id="CHEBI:49786"/>
    </ligand>
</feature>
<evidence type="ECO:0000313" key="7">
    <source>
        <dbReference type="EMBL" id="TYO95400.1"/>
    </source>
</evidence>
<dbReference type="Pfam" id="PF00374">
    <property type="entry name" value="NiFeSe_Hases"/>
    <property type="match status" value="2"/>
</dbReference>
<keyword evidence="6" id="KW-0408">Iron</keyword>
<dbReference type="AlphaFoldDB" id="A0A5S4ZRX7"/>
<dbReference type="InterPro" id="IPR001501">
    <property type="entry name" value="Ni-dep_hyd_lsu"/>
</dbReference>
<name>A0A5S4ZRX7_9FIRM</name>
<comment type="cofactor">
    <cofactor evidence="1 6">
        <name>Ni(2+)</name>
        <dbReference type="ChEBI" id="CHEBI:49786"/>
    </cofactor>
</comment>
<evidence type="ECO:0000256" key="6">
    <source>
        <dbReference type="PIRSR" id="PIRSR601501-1"/>
    </source>
</evidence>
<sequence length="417" mass="45555">MASGKANDAVFGVQVPSAAKKLRELFYSAHFLHSHIAHFYALAAPDFVLGPDADPAQRNILGVVNKVGLEIGGEVIKHRAYAQDIQAMLGGKATHPVWVLPGGVSKGLTEEERRKVEEMARSCVEFAKFSLKLFDDVVLKNKSYVELILSDGYRLVTNYMGLVDANNKVNFYDGQVRIVDTKGLEIGKYSPGEYLDYVSEHVEPWSYLKFPYLKKHGWTGFTEGPGTGIYQAAPLARLNAADGMATPVAQEAYEKFFDTLGGKPVHAVLAAHWARLVELVYAAERLLELSLDEEITSPDIRVIPTATPDEGVAIIEAPRGTLTHHYKTDANGLVTAVNLIVGTTNNHAPIYMAVKKAAQAVIKPGVEITQGLLNRVEMAFRSYDPCFSCATHAIYGEVPLQVVVYNASGKPLTKIPS</sequence>
<evidence type="ECO:0000313" key="8">
    <source>
        <dbReference type="Proteomes" id="UP000323166"/>
    </source>
</evidence>
<dbReference type="GO" id="GO:0016151">
    <property type="term" value="F:nickel cation binding"/>
    <property type="evidence" value="ECO:0007669"/>
    <property type="project" value="InterPro"/>
</dbReference>
<accession>A0A5S4ZRX7</accession>
<reference evidence="7 8" key="1">
    <citation type="submission" date="2019-07" db="EMBL/GenBank/DDBJ databases">
        <title>Genomic Encyclopedia of Type Strains, Phase I: the one thousand microbial genomes (KMG-I) project.</title>
        <authorList>
            <person name="Kyrpides N."/>
        </authorList>
    </citation>
    <scope>NUCLEOTIDE SEQUENCE [LARGE SCALE GENOMIC DNA]</scope>
    <source>
        <strain evidence="7 8">DSM 6562</strain>
    </source>
</reference>
<dbReference type="Proteomes" id="UP000323166">
    <property type="component" value="Unassembled WGS sequence"/>
</dbReference>
<feature type="binding site" evidence="6">
    <location>
        <position position="339"/>
    </location>
    <ligand>
        <name>Mg(2+)</name>
        <dbReference type="ChEBI" id="CHEBI:18420"/>
    </ligand>
</feature>
<evidence type="ECO:0000256" key="1">
    <source>
        <dbReference type="ARBA" id="ARBA00001967"/>
    </source>
</evidence>
<gene>
    <name evidence="7" type="ORF">LX24_01751</name>
</gene>
<evidence type="ECO:0000256" key="5">
    <source>
        <dbReference type="ARBA" id="ARBA00023002"/>
    </source>
</evidence>
<dbReference type="PANTHER" id="PTHR43600">
    <property type="entry name" value="COENZYME F420 HYDROGENASE, SUBUNIT ALPHA"/>
    <property type="match status" value="1"/>
</dbReference>
<keyword evidence="8" id="KW-1185">Reference proteome</keyword>
<dbReference type="GO" id="GO:0016491">
    <property type="term" value="F:oxidoreductase activity"/>
    <property type="evidence" value="ECO:0007669"/>
    <property type="project" value="UniProtKB-KW"/>
</dbReference>
<feature type="binding site" evidence="6">
    <location>
        <position position="392"/>
    </location>
    <ligand>
        <name>Mg(2+)</name>
        <dbReference type="ChEBI" id="CHEBI:18420"/>
    </ligand>
</feature>
<dbReference type="PANTHER" id="PTHR43600:SF2">
    <property type="entry name" value="F420-NON-REDUCING HYDROGENASE VHU SUBUNIT A"/>
    <property type="match status" value="1"/>
</dbReference>
<keyword evidence="4 6" id="KW-0479">Metal-binding</keyword>
<keyword evidence="3 6" id="KW-0533">Nickel</keyword>
<comment type="cofactor">
    <cofactor evidence="6">
        <name>Fe cation</name>
        <dbReference type="ChEBI" id="CHEBI:24875"/>
    </cofactor>
</comment>
<dbReference type="Gene3D" id="1.10.645.10">
    <property type="entry name" value="Cytochrome-c3 Hydrogenase, chain B"/>
    <property type="match status" value="1"/>
</dbReference>
<organism evidence="7 8">
    <name type="scientific">Desulfallas thermosapovorans DSM 6562</name>
    <dbReference type="NCBI Taxonomy" id="1121431"/>
    <lineage>
        <taxon>Bacteria</taxon>
        <taxon>Bacillati</taxon>
        <taxon>Bacillota</taxon>
        <taxon>Clostridia</taxon>
        <taxon>Eubacteriales</taxon>
        <taxon>Desulfallaceae</taxon>
        <taxon>Desulfallas</taxon>
    </lineage>
</organism>
<evidence type="ECO:0000256" key="3">
    <source>
        <dbReference type="ARBA" id="ARBA00022596"/>
    </source>
</evidence>